<evidence type="ECO:0000313" key="1">
    <source>
        <dbReference type="EMBL" id="CAE4623287.1"/>
    </source>
</evidence>
<name>A0A7S4RUH0_9STRA</name>
<proteinExistence type="predicted"/>
<reference evidence="1" key="1">
    <citation type="submission" date="2021-01" db="EMBL/GenBank/DDBJ databases">
        <authorList>
            <person name="Corre E."/>
            <person name="Pelletier E."/>
            <person name="Niang G."/>
            <person name="Scheremetjew M."/>
            <person name="Finn R."/>
            <person name="Kale V."/>
            <person name="Holt S."/>
            <person name="Cochrane G."/>
            <person name="Meng A."/>
            <person name="Brown T."/>
            <person name="Cohen L."/>
        </authorList>
    </citation>
    <scope>NUCLEOTIDE SEQUENCE</scope>
    <source>
        <strain evidence="1">GSO104</strain>
    </source>
</reference>
<protein>
    <submittedName>
        <fullName evidence="1">Uncharacterized protein</fullName>
    </submittedName>
</protein>
<sequence>MSYMSLSMGPVHQHSVVKIYNICICLDDCSGLSYATTNDNRECFRVYGSSHLLCISSYASPRAKQSISCNNITISQLCAFRGVALHNVEHSKMWCFVPLDYEWNALAKSKLLMVSFTVL</sequence>
<dbReference type="EMBL" id="HBNS01029687">
    <property type="protein sequence ID" value="CAE4623287.1"/>
    <property type="molecule type" value="Transcribed_RNA"/>
</dbReference>
<organism evidence="1">
    <name type="scientific">Ditylum brightwellii</name>
    <dbReference type="NCBI Taxonomy" id="49249"/>
    <lineage>
        <taxon>Eukaryota</taxon>
        <taxon>Sar</taxon>
        <taxon>Stramenopiles</taxon>
        <taxon>Ochrophyta</taxon>
        <taxon>Bacillariophyta</taxon>
        <taxon>Mediophyceae</taxon>
        <taxon>Lithodesmiophycidae</taxon>
        <taxon>Lithodesmiales</taxon>
        <taxon>Lithodesmiaceae</taxon>
        <taxon>Ditylum</taxon>
    </lineage>
</organism>
<accession>A0A7S4RUH0</accession>
<gene>
    <name evidence="1" type="ORF">DBRI00130_LOCUS23348</name>
</gene>
<dbReference type="AlphaFoldDB" id="A0A7S4RUH0"/>